<proteinExistence type="predicted"/>
<dbReference type="EMBL" id="AJWY01013576">
    <property type="protein sequence ID" value="EKC46638.1"/>
    <property type="molecule type" value="Genomic_DNA"/>
</dbReference>
<reference evidence="1" key="1">
    <citation type="journal article" date="2013" name="Environ. Microbiol.">
        <title>Microbiota from the distal guts of lean and obese adolescents exhibit partial functional redundancy besides clear differences in community structure.</title>
        <authorList>
            <person name="Ferrer M."/>
            <person name="Ruiz A."/>
            <person name="Lanza F."/>
            <person name="Haange S.B."/>
            <person name="Oberbach A."/>
            <person name="Till H."/>
            <person name="Bargiela R."/>
            <person name="Campoy C."/>
            <person name="Segura M.T."/>
            <person name="Richter M."/>
            <person name="von Bergen M."/>
            <person name="Seifert J."/>
            <person name="Suarez A."/>
        </authorList>
    </citation>
    <scope>NUCLEOTIDE SEQUENCE</scope>
</reference>
<dbReference type="Gene3D" id="2.60.40.1180">
    <property type="entry name" value="Golgi alpha-mannosidase II"/>
    <property type="match status" value="1"/>
</dbReference>
<gene>
    <name evidence="1" type="ORF">LEA_19749</name>
</gene>
<organism evidence="1">
    <name type="scientific">human gut metagenome</name>
    <dbReference type="NCBI Taxonomy" id="408170"/>
    <lineage>
        <taxon>unclassified sequences</taxon>
        <taxon>metagenomes</taxon>
        <taxon>organismal metagenomes</taxon>
    </lineage>
</organism>
<comment type="caution">
    <text evidence="1">The sequence shown here is derived from an EMBL/GenBank/DDBJ whole genome shotgun (WGS) entry which is preliminary data.</text>
</comment>
<evidence type="ECO:0000313" key="1">
    <source>
        <dbReference type="EMBL" id="EKC46638.1"/>
    </source>
</evidence>
<accession>K1RMR0</accession>
<sequence length="89" mass="10753">TYVHFTNEGDYDTAVESMYLDMIHREKSPFYVQLDGKELPHFLHRRKFEEAESGWYYSQRLKSVQVKYPNPKKDHEIMVSFEQFDLIGM</sequence>
<protein>
    <submittedName>
        <fullName evidence="1">Alpha-glucosidase</fullName>
    </submittedName>
</protein>
<dbReference type="AlphaFoldDB" id="K1RMR0"/>
<dbReference type="InterPro" id="IPR013780">
    <property type="entry name" value="Glyco_hydro_b"/>
</dbReference>
<feature type="non-terminal residue" evidence="1">
    <location>
        <position position="1"/>
    </location>
</feature>
<name>K1RMR0_9ZZZZ</name>